<dbReference type="AlphaFoldDB" id="A0A1I4Y022"/>
<reference evidence="3" key="1">
    <citation type="submission" date="2016-10" db="EMBL/GenBank/DDBJ databases">
        <authorList>
            <person name="Varghese N."/>
            <person name="Submissions S."/>
        </authorList>
    </citation>
    <scope>NUCLEOTIDE SEQUENCE [LARGE SCALE GENOMIC DNA]</scope>
    <source>
        <strain evidence="3">XJ109</strain>
    </source>
</reference>
<dbReference type="Proteomes" id="UP000199149">
    <property type="component" value="Unassembled WGS sequence"/>
</dbReference>
<dbReference type="SUPFAM" id="SSF56935">
    <property type="entry name" value="Porins"/>
    <property type="match status" value="1"/>
</dbReference>
<dbReference type="Pfam" id="PF07396">
    <property type="entry name" value="Porin_O_P"/>
    <property type="match status" value="1"/>
</dbReference>
<protein>
    <submittedName>
        <fullName evidence="2">Phosphate-selective porin O and P</fullName>
    </submittedName>
</protein>
<dbReference type="Gene3D" id="2.40.160.10">
    <property type="entry name" value="Porin"/>
    <property type="match status" value="1"/>
</dbReference>
<evidence type="ECO:0000256" key="1">
    <source>
        <dbReference type="SAM" id="SignalP"/>
    </source>
</evidence>
<proteinExistence type="predicted"/>
<dbReference type="STRING" id="684065.SAMN05421738_11048"/>
<sequence>MRQILTLLFIVFSFNAYAQTKDTVETKKKTVQEFKNMMSPYYSYGNGLGITSPDSLYQVNIRFRMQNRVSYIHDDGEEDKIDGQIRRLRLRFDGYIGNPKFGYSMQLSFAAGDVGKAEEGKNTNIIRDAMIFYYPNKHWSLGFGQTKLPGNRQRVNSSGALQLTDRSINNADFNIDRDFGVQVLYNKKNKEKFSYILRGAISTGEGRNWTNFNDTGLAYTGKAELFPLGEFTDGGSNYEGDLAHEQKPKLMISGAYSYNDRAHRTQGMLGDDIAGKGTANIQSLFLDAMLKYQGWSLMYAYMNRNSDKTMFYNPTDVTDFNYVYDGHGMDFQGSYTFPKHWEVIGRFSKQKVDKEIFEFTPNANQYSLGLTKYIWEHAFKLQAEFTYEQQKFYNLEKKNNWYARFQIEIGI</sequence>
<feature type="signal peptide" evidence="1">
    <location>
        <begin position="1"/>
        <end position="18"/>
    </location>
</feature>
<accession>A0A1I4Y022</accession>
<keyword evidence="3" id="KW-1185">Reference proteome</keyword>
<name>A0A1I4Y022_9FLAO</name>
<feature type="chain" id="PRO_5011733743" evidence="1">
    <location>
        <begin position="19"/>
        <end position="411"/>
    </location>
</feature>
<gene>
    <name evidence="2" type="ORF">SAMN05421738_11048</name>
</gene>
<organism evidence="2 3">
    <name type="scientific">Algoriella xinjiangensis</name>
    <dbReference type="NCBI Taxonomy" id="684065"/>
    <lineage>
        <taxon>Bacteria</taxon>
        <taxon>Pseudomonadati</taxon>
        <taxon>Bacteroidota</taxon>
        <taxon>Flavobacteriia</taxon>
        <taxon>Flavobacteriales</taxon>
        <taxon>Weeksellaceae</taxon>
        <taxon>Algoriella</taxon>
    </lineage>
</organism>
<evidence type="ECO:0000313" key="2">
    <source>
        <dbReference type="EMBL" id="SFN31412.1"/>
    </source>
</evidence>
<dbReference type="InterPro" id="IPR023614">
    <property type="entry name" value="Porin_dom_sf"/>
</dbReference>
<dbReference type="OrthoDB" id="5442696at2"/>
<evidence type="ECO:0000313" key="3">
    <source>
        <dbReference type="Proteomes" id="UP000199149"/>
    </source>
</evidence>
<dbReference type="InterPro" id="IPR010870">
    <property type="entry name" value="Porin_O/P"/>
</dbReference>
<dbReference type="RefSeq" id="WP_092908620.1">
    <property type="nucleotide sequence ID" value="NZ_FOUZ01000010.1"/>
</dbReference>
<dbReference type="EMBL" id="FOUZ01000010">
    <property type="protein sequence ID" value="SFN31412.1"/>
    <property type="molecule type" value="Genomic_DNA"/>
</dbReference>
<keyword evidence="1" id="KW-0732">Signal</keyword>